<dbReference type="Proteomes" id="UP001304895">
    <property type="component" value="Unassembled WGS sequence"/>
</dbReference>
<comment type="caution">
    <text evidence="3">The sequence shown here is derived from an EMBL/GenBank/DDBJ whole genome shotgun (WGS) entry which is preliminary data.</text>
</comment>
<feature type="compositionally biased region" description="Acidic residues" evidence="1">
    <location>
        <begin position="418"/>
        <end position="441"/>
    </location>
</feature>
<protein>
    <recommendedName>
        <fullName evidence="2">Something about silencing protein 4 domain-containing protein</fullName>
    </recommendedName>
</protein>
<sequence length="575" mass="63435">MAMTSVTRSRRADGPYLTHPTPPSSHRLTSSPKPDQQLASNSPRAKRQLEPSGRDFDPTATKRARFTTGIAVEIPARASFHNPRFHKEPISDVTPPAPAPPPARAKATATATVAGPNAPAPKQSRSPPAKTANADAAAVTRHQEKVANGLKHELNRLQPNAADTKEQGRKLRSQESVRYKSELSNYFPDYDEVIGNEPPEQHTLTLETPILIAPDTDASQQAPPYPYDTTYPVRSYSDALFTDLFESQRIDFSFLNKGTTTTTTSSGTNNPPHPLLPSTTATITTAAADSLPDTLFSPAHKRAARLERSIRNSEKGRAQHEKDQIIRLLDGLQGHDWLRVMGVSGITESRKRAFEPARAHFIRGCEGILEKFRRWAAEEKRRRVEKDHRVAAAAAVAGIGGEGSREGSEGLEGGGGREEEEEEEKETGDREEDGEEEEEEVVVVVVKREPPDDSDVDASVAKQLREEALAAAAKKKKAALSRRSRGGSKAPPAPPPLKPEPERIPAKEFTSFFAKRYQREAALNRSRRKGRTVLAWGQPLPDMEEADFELPAELRDEHILRTRARGKRRDKRGKP</sequence>
<dbReference type="Pfam" id="PF15460">
    <property type="entry name" value="SAS4"/>
    <property type="match status" value="1"/>
</dbReference>
<feature type="compositionally biased region" description="Basic and acidic residues" evidence="1">
    <location>
        <begin position="47"/>
        <end position="57"/>
    </location>
</feature>
<reference evidence="3" key="2">
    <citation type="submission" date="2023-05" db="EMBL/GenBank/DDBJ databases">
        <authorList>
            <consortium name="Lawrence Berkeley National Laboratory"/>
            <person name="Steindorff A."/>
            <person name="Hensen N."/>
            <person name="Bonometti L."/>
            <person name="Westerberg I."/>
            <person name="Brannstrom I.O."/>
            <person name="Guillou S."/>
            <person name="Cros-Aarteil S."/>
            <person name="Calhoun S."/>
            <person name="Haridas S."/>
            <person name="Kuo A."/>
            <person name="Mondo S."/>
            <person name="Pangilinan J."/>
            <person name="Riley R."/>
            <person name="Labutti K."/>
            <person name="Andreopoulos B."/>
            <person name="Lipzen A."/>
            <person name="Chen C."/>
            <person name="Yanf M."/>
            <person name="Daum C."/>
            <person name="Ng V."/>
            <person name="Clum A."/>
            <person name="Ohm R."/>
            <person name="Martin F."/>
            <person name="Silar P."/>
            <person name="Natvig D."/>
            <person name="Lalanne C."/>
            <person name="Gautier V."/>
            <person name="Ament-Velasquez S.L."/>
            <person name="Kruys A."/>
            <person name="Hutchinson M.I."/>
            <person name="Powell A.J."/>
            <person name="Barry K."/>
            <person name="Miller A.N."/>
            <person name="Grigoriev I.V."/>
            <person name="Debuchy R."/>
            <person name="Gladieux P."/>
            <person name="Thoren M.H."/>
            <person name="Johannesson H."/>
        </authorList>
    </citation>
    <scope>NUCLEOTIDE SEQUENCE</scope>
    <source>
        <strain evidence="3">CBS 123565</strain>
    </source>
</reference>
<name>A0AAN6UFW6_9PEZI</name>
<feature type="compositionally biased region" description="Low complexity" evidence="1">
    <location>
        <begin position="104"/>
        <end position="116"/>
    </location>
</feature>
<proteinExistence type="predicted"/>
<dbReference type="AlphaFoldDB" id="A0AAN6UFW6"/>
<evidence type="ECO:0000256" key="1">
    <source>
        <dbReference type="SAM" id="MobiDB-lite"/>
    </source>
</evidence>
<feature type="compositionally biased region" description="Low complexity" evidence="1">
    <location>
        <begin position="129"/>
        <end position="138"/>
    </location>
</feature>
<feature type="compositionally biased region" description="Polar residues" evidence="1">
    <location>
        <begin position="24"/>
        <end position="43"/>
    </location>
</feature>
<evidence type="ECO:0000313" key="4">
    <source>
        <dbReference type="Proteomes" id="UP001304895"/>
    </source>
</evidence>
<evidence type="ECO:0000259" key="2">
    <source>
        <dbReference type="Pfam" id="PF15460"/>
    </source>
</evidence>
<dbReference type="EMBL" id="MU853418">
    <property type="protein sequence ID" value="KAK4132252.1"/>
    <property type="molecule type" value="Genomic_DNA"/>
</dbReference>
<accession>A0AAN6UFW6</accession>
<feature type="region of interest" description="Disordered" evidence="1">
    <location>
        <begin position="1"/>
        <end position="140"/>
    </location>
</feature>
<evidence type="ECO:0000313" key="3">
    <source>
        <dbReference type="EMBL" id="KAK4132252.1"/>
    </source>
</evidence>
<dbReference type="PANTHER" id="PTHR38422">
    <property type="entry name" value="SOMETHING ABOUT SILENCING PROTEIN 4"/>
    <property type="match status" value="1"/>
</dbReference>
<dbReference type="InterPro" id="IPR029184">
    <property type="entry name" value="Sas4_dom"/>
</dbReference>
<dbReference type="InterPro" id="IPR038988">
    <property type="entry name" value="Sas4"/>
</dbReference>
<feature type="domain" description="Something about silencing protein 4" evidence="2">
    <location>
        <begin position="289"/>
        <end position="383"/>
    </location>
</feature>
<feature type="region of interest" description="Disordered" evidence="1">
    <location>
        <begin position="395"/>
        <end position="504"/>
    </location>
</feature>
<reference evidence="3" key="1">
    <citation type="journal article" date="2023" name="Mol. Phylogenet. Evol.">
        <title>Genome-scale phylogeny and comparative genomics of the fungal order Sordariales.</title>
        <authorList>
            <person name="Hensen N."/>
            <person name="Bonometti L."/>
            <person name="Westerberg I."/>
            <person name="Brannstrom I.O."/>
            <person name="Guillou S."/>
            <person name="Cros-Aarteil S."/>
            <person name="Calhoun S."/>
            <person name="Haridas S."/>
            <person name="Kuo A."/>
            <person name="Mondo S."/>
            <person name="Pangilinan J."/>
            <person name="Riley R."/>
            <person name="LaButti K."/>
            <person name="Andreopoulos B."/>
            <person name="Lipzen A."/>
            <person name="Chen C."/>
            <person name="Yan M."/>
            <person name="Daum C."/>
            <person name="Ng V."/>
            <person name="Clum A."/>
            <person name="Steindorff A."/>
            <person name="Ohm R.A."/>
            <person name="Martin F."/>
            <person name="Silar P."/>
            <person name="Natvig D.O."/>
            <person name="Lalanne C."/>
            <person name="Gautier V."/>
            <person name="Ament-Velasquez S.L."/>
            <person name="Kruys A."/>
            <person name="Hutchinson M.I."/>
            <person name="Powell A.J."/>
            <person name="Barry K."/>
            <person name="Miller A.N."/>
            <person name="Grigoriev I.V."/>
            <person name="Debuchy R."/>
            <person name="Gladieux P."/>
            <person name="Hiltunen Thoren M."/>
            <person name="Johannesson H."/>
        </authorList>
    </citation>
    <scope>NUCLEOTIDE SEQUENCE</scope>
    <source>
        <strain evidence="3">CBS 123565</strain>
    </source>
</reference>
<gene>
    <name evidence="3" type="ORF">BT67DRAFT_457383</name>
</gene>
<feature type="compositionally biased region" description="Basic residues" evidence="1">
    <location>
        <begin position="473"/>
        <end position="486"/>
    </location>
</feature>
<dbReference type="GO" id="GO:0033255">
    <property type="term" value="C:SAS acetyltransferase complex"/>
    <property type="evidence" value="ECO:0007669"/>
    <property type="project" value="InterPro"/>
</dbReference>
<dbReference type="GO" id="GO:0004402">
    <property type="term" value="F:histone acetyltransferase activity"/>
    <property type="evidence" value="ECO:0007669"/>
    <property type="project" value="TreeGrafter"/>
</dbReference>
<keyword evidence="4" id="KW-1185">Reference proteome</keyword>
<organism evidence="3 4">
    <name type="scientific">Trichocladium antarcticum</name>
    <dbReference type="NCBI Taxonomy" id="1450529"/>
    <lineage>
        <taxon>Eukaryota</taxon>
        <taxon>Fungi</taxon>
        <taxon>Dikarya</taxon>
        <taxon>Ascomycota</taxon>
        <taxon>Pezizomycotina</taxon>
        <taxon>Sordariomycetes</taxon>
        <taxon>Sordariomycetidae</taxon>
        <taxon>Sordariales</taxon>
        <taxon>Chaetomiaceae</taxon>
        <taxon>Trichocladium</taxon>
    </lineage>
</organism>
<dbReference type="PANTHER" id="PTHR38422:SF1">
    <property type="entry name" value="SOMETHING ABOUT SILENCING PROTEIN 4"/>
    <property type="match status" value="1"/>
</dbReference>